<dbReference type="Pfam" id="PF13649">
    <property type="entry name" value="Methyltransf_25"/>
    <property type="match status" value="1"/>
</dbReference>
<dbReference type="GO" id="GO:0008168">
    <property type="term" value="F:methyltransferase activity"/>
    <property type="evidence" value="ECO:0007669"/>
    <property type="project" value="UniProtKB-KW"/>
</dbReference>
<dbReference type="Gene3D" id="3.40.50.150">
    <property type="entry name" value="Vaccinia Virus protein VP39"/>
    <property type="match status" value="1"/>
</dbReference>
<name>A0AA41U4G4_9ACTN</name>
<keyword evidence="2" id="KW-0808">Transferase</keyword>
<dbReference type="CDD" id="cd02440">
    <property type="entry name" value="AdoMet_MTases"/>
    <property type="match status" value="1"/>
</dbReference>
<evidence type="ECO:0000313" key="2">
    <source>
        <dbReference type="EMBL" id="MCF2532875.1"/>
    </source>
</evidence>
<dbReference type="EMBL" id="JAKFHA010000040">
    <property type="protein sequence ID" value="MCF2532875.1"/>
    <property type="molecule type" value="Genomic_DNA"/>
</dbReference>
<dbReference type="PANTHER" id="PTHR43591:SF24">
    <property type="entry name" value="2-METHOXY-6-POLYPRENYL-1,4-BENZOQUINOL METHYLASE, MITOCHONDRIAL"/>
    <property type="match status" value="1"/>
</dbReference>
<keyword evidence="3" id="KW-1185">Reference proteome</keyword>
<dbReference type="RefSeq" id="WP_235057650.1">
    <property type="nucleotide sequence ID" value="NZ_JAKFHA010000040.1"/>
</dbReference>
<accession>A0AA41U4G4</accession>
<comment type="caution">
    <text evidence="2">The sequence shown here is derived from an EMBL/GenBank/DDBJ whole genome shotgun (WGS) entry which is preliminary data.</text>
</comment>
<evidence type="ECO:0000259" key="1">
    <source>
        <dbReference type="Pfam" id="PF13649"/>
    </source>
</evidence>
<dbReference type="SUPFAM" id="SSF53335">
    <property type="entry name" value="S-adenosyl-L-methionine-dependent methyltransferases"/>
    <property type="match status" value="1"/>
</dbReference>
<gene>
    <name evidence="2" type="ORF">LZ495_37475</name>
</gene>
<sequence>MTAHDTSPGHGRPHGHGSTDIDWDFMAAQLEAAGDLQLPVLRAIAARLRTLHGAGGDVRRIVDAGSGPGVMTCVFAAEFGAAEAVAADGSPVLLDHALARAERLGLGGRVAVRHAELPGGLASDVGTADLVWSSKAVHHIGDQQDALRELAAVLRPGGLLAVAEGGLPMRFLPRDIGIGRPGLQARLDAAAEDWYSAMRAGLPGSTAAVEDWPAMLTAAGLAGTGSFTEVLDLPATESVRAFLHAHLVRLRDILGGALDADDRRTLDVLADPDAPQGVRHRPDVFLLAATTVFAASRPE</sequence>
<dbReference type="PANTHER" id="PTHR43591">
    <property type="entry name" value="METHYLTRANSFERASE"/>
    <property type="match status" value="1"/>
</dbReference>
<protein>
    <submittedName>
        <fullName evidence="2">Class I SAM-dependent methyltransferase</fullName>
    </submittedName>
</protein>
<dbReference type="AlphaFoldDB" id="A0AA41U4G4"/>
<keyword evidence="2" id="KW-0489">Methyltransferase</keyword>
<dbReference type="GO" id="GO:0032259">
    <property type="term" value="P:methylation"/>
    <property type="evidence" value="ECO:0007669"/>
    <property type="project" value="UniProtKB-KW"/>
</dbReference>
<feature type="domain" description="Methyltransferase" evidence="1">
    <location>
        <begin position="61"/>
        <end position="158"/>
    </location>
</feature>
<reference evidence="2" key="1">
    <citation type="submission" date="2022-01" db="EMBL/GenBank/DDBJ databases">
        <title>Genome-Based Taxonomic Classification of the Phylum Actinobacteria.</title>
        <authorList>
            <person name="Gao Y."/>
        </authorList>
    </citation>
    <scope>NUCLEOTIDE SEQUENCE</scope>
    <source>
        <strain evidence="2">KLBMP 8922</strain>
    </source>
</reference>
<dbReference type="InterPro" id="IPR029063">
    <property type="entry name" value="SAM-dependent_MTases_sf"/>
</dbReference>
<dbReference type="Proteomes" id="UP001165378">
    <property type="component" value="Unassembled WGS sequence"/>
</dbReference>
<dbReference type="InterPro" id="IPR041698">
    <property type="entry name" value="Methyltransf_25"/>
</dbReference>
<organism evidence="2 3">
    <name type="scientific">Yinghuangia soli</name>
    <dbReference type="NCBI Taxonomy" id="2908204"/>
    <lineage>
        <taxon>Bacteria</taxon>
        <taxon>Bacillati</taxon>
        <taxon>Actinomycetota</taxon>
        <taxon>Actinomycetes</taxon>
        <taxon>Kitasatosporales</taxon>
        <taxon>Streptomycetaceae</taxon>
        <taxon>Yinghuangia</taxon>
    </lineage>
</organism>
<evidence type="ECO:0000313" key="3">
    <source>
        <dbReference type="Proteomes" id="UP001165378"/>
    </source>
</evidence>
<proteinExistence type="predicted"/>